<dbReference type="EMBL" id="CM039437">
    <property type="protein sequence ID" value="KAI4307143.1"/>
    <property type="molecule type" value="Genomic_DNA"/>
</dbReference>
<evidence type="ECO:0000313" key="2">
    <source>
        <dbReference type="Proteomes" id="UP000828941"/>
    </source>
</evidence>
<protein>
    <submittedName>
        <fullName evidence="1">Uncharacterized protein</fullName>
    </submittedName>
</protein>
<comment type="caution">
    <text evidence="1">The sequence shown here is derived from an EMBL/GenBank/DDBJ whole genome shotgun (WGS) entry which is preliminary data.</text>
</comment>
<dbReference type="Proteomes" id="UP000828941">
    <property type="component" value="Chromosome 12"/>
</dbReference>
<organism evidence="1 2">
    <name type="scientific">Bauhinia variegata</name>
    <name type="common">Purple orchid tree</name>
    <name type="synonym">Phanera variegata</name>
    <dbReference type="NCBI Taxonomy" id="167791"/>
    <lineage>
        <taxon>Eukaryota</taxon>
        <taxon>Viridiplantae</taxon>
        <taxon>Streptophyta</taxon>
        <taxon>Embryophyta</taxon>
        <taxon>Tracheophyta</taxon>
        <taxon>Spermatophyta</taxon>
        <taxon>Magnoliopsida</taxon>
        <taxon>eudicotyledons</taxon>
        <taxon>Gunneridae</taxon>
        <taxon>Pentapetalae</taxon>
        <taxon>rosids</taxon>
        <taxon>fabids</taxon>
        <taxon>Fabales</taxon>
        <taxon>Fabaceae</taxon>
        <taxon>Cercidoideae</taxon>
        <taxon>Cercideae</taxon>
        <taxon>Bauhiniinae</taxon>
        <taxon>Bauhinia</taxon>
    </lineage>
</organism>
<name>A0ACB9LC52_BAUVA</name>
<sequence length="269" mass="29875">MAETFRMAVAVLGNAASVSLYAAPTVTFKRVIKKKSTEEFSCVPYVIALLNSLLFTWYGLPVVSYKWENFPLVTVNGVGIVFELSFVLIYLWYASPKGKVKVAMVAIPVLLVFMAAALVSVFAFQDHRQRKLVVGSTGLVVSVAMYGSPLIVMKKVIKTKSVEFMPLPLCLCSFFASVLWLTYGIIVRDIFIAGPSLVGTPLSILQLVLHCKYWKRRVVEEPNKGDLEKGNLEKVSLEKMDLEMENTEKNGTNESDDNSKNKDDVVGKC</sequence>
<keyword evidence="2" id="KW-1185">Reference proteome</keyword>
<gene>
    <name evidence="1" type="ORF">L6164_030360</name>
</gene>
<accession>A0ACB9LC52</accession>
<reference evidence="1 2" key="1">
    <citation type="journal article" date="2022" name="DNA Res.">
        <title>Chromosomal-level genome assembly of the orchid tree Bauhinia variegata (Leguminosae; Cercidoideae) supports the allotetraploid origin hypothesis of Bauhinia.</title>
        <authorList>
            <person name="Zhong Y."/>
            <person name="Chen Y."/>
            <person name="Zheng D."/>
            <person name="Pang J."/>
            <person name="Liu Y."/>
            <person name="Luo S."/>
            <person name="Meng S."/>
            <person name="Qian L."/>
            <person name="Wei D."/>
            <person name="Dai S."/>
            <person name="Zhou R."/>
        </authorList>
    </citation>
    <scope>NUCLEOTIDE SEQUENCE [LARGE SCALE GENOMIC DNA]</scope>
    <source>
        <strain evidence="1">BV-YZ2020</strain>
    </source>
</reference>
<proteinExistence type="predicted"/>
<evidence type="ECO:0000313" key="1">
    <source>
        <dbReference type="EMBL" id="KAI4307143.1"/>
    </source>
</evidence>